<evidence type="ECO:0000256" key="2">
    <source>
        <dbReference type="ARBA" id="ARBA00022519"/>
    </source>
</evidence>
<dbReference type="Gene3D" id="2.60.450.10">
    <property type="entry name" value="Lipopolysaccharide (LPS) transport protein A like domain"/>
    <property type="match status" value="1"/>
</dbReference>
<gene>
    <name evidence="6" type="primary">lptC</name>
    <name evidence="6" type="ORF">HKN21_04170</name>
</gene>
<organism evidence="6 7">
    <name type="scientific">Eiseniibacteriota bacterium</name>
    <dbReference type="NCBI Taxonomy" id="2212470"/>
    <lineage>
        <taxon>Bacteria</taxon>
        <taxon>Candidatus Eiseniibacteriota</taxon>
    </lineage>
</organism>
<evidence type="ECO:0000256" key="1">
    <source>
        <dbReference type="ARBA" id="ARBA00022475"/>
    </source>
</evidence>
<dbReference type="PANTHER" id="PTHR37481:SF1">
    <property type="entry name" value="LIPOPOLYSACCHARIDE EXPORT SYSTEM PROTEIN LPTC"/>
    <property type="match status" value="1"/>
</dbReference>
<dbReference type="NCBIfam" id="TIGR04409">
    <property type="entry name" value="LptC_YrbK"/>
    <property type="match status" value="1"/>
</dbReference>
<dbReference type="EMBL" id="JABDJR010000155">
    <property type="protein sequence ID" value="NNF05933.1"/>
    <property type="molecule type" value="Genomic_DNA"/>
</dbReference>
<evidence type="ECO:0000313" key="7">
    <source>
        <dbReference type="Proteomes" id="UP000547674"/>
    </source>
</evidence>
<proteinExistence type="predicted"/>
<keyword evidence="4" id="KW-1133">Transmembrane helix</keyword>
<sequence>MNRRLVFACLLLVGCAIETPVEETEPVERPDRVVHDFELRETLNANLDWVLRAKEARYYQEDAFSELDGVRLEFFDADGSTTSTMTSERGKVEDGSGDMIAEGNVILIASSGDTLTPERVHFEKTRDRIRGDQAFRLAKPDRVLTGIGFDAAPDLSDYEVKKNVRIQFRDGVQGDDL</sequence>
<dbReference type="Pfam" id="PF06835">
    <property type="entry name" value="LptC"/>
    <property type="match status" value="1"/>
</dbReference>
<dbReference type="GO" id="GO:0005886">
    <property type="term" value="C:plasma membrane"/>
    <property type="evidence" value="ECO:0007669"/>
    <property type="project" value="InterPro"/>
</dbReference>
<evidence type="ECO:0000256" key="3">
    <source>
        <dbReference type="ARBA" id="ARBA00022692"/>
    </source>
</evidence>
<keyword evidence="1" id="KW-1003">Cell membrane</keyword>
<keyword evidence="5" id="KW-0472">Membrane</keyword>
<reference evidence="6 7" key="1">
    <citation type="submission" date="2020-03" db="EMBL/GenBank/DDBJ databases">
        <title>Metabolic flexibility allows generalist bacteria to become dominant in a frequently disturbed ecosystem.</title>
        <authorList>
            <person name="Chen Y.-J."/>
            <person name="Leung P.M."/>
            <person name="Bay S.K."/>
            <person name="Hugenholtz P."/>
            <person name="Kessler A.J."/>
            <person name="Shelley G."/>
            <person name="Waite D.W."/>
            <person name="Cook P.L."/>
            <person name="Greening C."/>
        </authorList>
    </citation>
    <scope>NUCLEOTIDE SEQUENCE [LARGE SCALE GENOMIC DNA]</scope>
    <source>
        <strain evidence="6">SS_bin_28</strain>
    </source>
</reference>
<dbReference type="PROSITE" id="PS51257">
    <property type="entry name" value="PROKAR_LIPOPROTEIN"/>
    <property type="match status" value="1"/>
</dbReference>
<dbReference type="GO" id="GO:0030288">
    <property type="term" value="C:outer membrane-bounded periplasmic space"/>
    <property type="evidence" value="ECO:0007669"/>
    <property type="project" value="TreeGrafter"/>
</dbReference>
<keyword evidence="3" id="KW-0812">Transmembrane</keyword>
<dbReference type="GO" id="GO:0017089">
    <property type="term" value="F:glycolipid transfer activity"/>
    <property type="evidence" value="ECO:0007669"/>
    <property type="project" value="TreeGrafter"/>
</dbReference>
<evidence type="ECO:0000256" key="4">
    <source>
        <dbReference type="ARBA" id="ARBA00022989"/>
    </source>
</evidence>
<dbReference type="InterPro" id="IPR026265">
    <property type="entry name" value="LptC"/>
</dbReference>
<evidence type="ECO:0000313" key="6">
    <source>
        <dbReference type="EMBL" id="NNF05933.1"/>
    </source>
</evidence>
<dbReference type="GO" id="GO:0015221">
    <property type="term" value="F:lipopolysaccharide transmembrane transporter activity"/>
    <property type="evidence" value="ECO:0007669"/>
    <property type="project" value="InterPro"/>
</dbReference>
<dbReference type="InterPro" id="IPR010664">
    <property type="entry name" value="LipoPS_assembly_LptC-rel"/>
</dbReference>
<accession>A0A7Y2H1R7</accession>
<dbReference type="Proteomes" id="UP000547674">
    <property type="component" value="Unassembled WGS sequence"/>
</dbReference>
<name>A0A7Y2H1R7_UNCEI</name>
<evidence type="ECO:0000256" key="5">
    <source>
        <dbReference type="ARBA" id="ARBA00023136"/>
    </source>
</evidence>
<dbReference type="PANTHER" id="PTHR37481">
    <property type="entry name" value="LIPOPOLYSACCHARIDE EXPORT SYSTEM PROTEIN LPTC"/>
    <property type="match status" value="1"/>
</dbReference>
<dbReference type="AlphaFoldDB" id="A0A7Y2H1R7"/>
<protein>
    <submittedName>
        <fullName evidence="6">LPS export ABC transporter periplasmic protein LptC</fullName>
    </submittedName>
</protein>
<comment type="caution">
    <text evidence="6">The sequence shown here is derived from an EMBL/GenBank/DDBJ whole genome shotgun (WGS) entry which is preliminary data.</text>
</comment>
<dbReference type="InterPro" id="IPR052363">
    <property type="entry name" value="LPS_export_LptC"/>
</dbReference>
<keyword evidence="2" id="KW-0997">Cell inner membrane</keyword>